<dbReference type="Proteomes" id="UP000077755">
    <property type="component" value="Chromosome 7"/>
</dbReference>
<keyword evidence="3" id="KW-1185">Reference proteome</keyword>
<dbReference type="EMBL" id="CP093349">
    <property type="protein sequence ID" value="WOH07615.1"/>
    <property type="molecule type" value="Genomic_DNA"/>
</dbReference>
<accession>A0AAF0XGW7</accession>
<sequence length="78" mass="9002">MKARQNIMEQNKSSQEEKYLGVAVHSQVRKIKQEMEKIEQPSLEEPEFLVGPVFDENRRQRSRSPLGIAHRPISVGNS</sequence>
<evidence type="ECO:0000313" key="3">
    <source>
        <dbReference type="Proteomes" id="UP000077755"/>
    </source>
</evidence>
<protein>
    <submittedName>
        <fullName evidence="2">Uncharacterized protein</fullName>
    </submittedName>
</protein>
<dbReference type="PANTHER" id="PTHR34780">
    <property type="entry name" value="OS08G0427800 PROTEIN"/>
    <property type="match status" value="1"/>
</dbReference>
<evidence type="ECO:0000256" key="1">
    <source>
        <dbReference type="SAM" id="MobiDB-lite"/>
    </source>
</evidence>
<reference evidence="2" key="1">
    <citation type="journal article" date="2016" name="Nat. Genet.">
        <title>A high-quality carrot genome assembly provides new insights into carotenoid accumulation and asterid genome evolution.</title>
        <authorList>
            <person name="Iorizzo M."/>
            <person name="Ellison S."/>
            <person name="Senalik D."/>
            <person name="Zeng P."/>
            <person name="Satapoomin P."/>
            <person name="Huang J."/>
            <person name="Bowman M."/>
            <person name="Iovene M."/>
            <person name="Sanseverino W."/>
            <person name="Cavagnaro P."/>
            <person name="Yildiz M."/>
            <person name="Macko-Podgorni A."/>
            <person name="Moranska E."/>
            <person name="Grzebelus E."/>
            <person name="Grzebelus D."/>
            <person name="Ashrafi H."/>
            <person name="Zheng Z."/>
            <person name="Cheng S."/>
            <person name="Spooner D."/>
            <person name="Van Deynze A."/>
            <person name="Simon P."/>
        </authorList>
    </citation>
    <scope>NUCLEOTIDE SEQUENCE</scope>
    <source>
        <tissue evidence="2">Leaf</tissue>
    </source>
</reference>
<reference evidence="2" key="2">
    <citation type="submission" date="2022-03" db="EMBL/GenBank/DDBJ databases">
        <title>Draft title - Genomic analysis of global carrot germplasm unveils the trajectory of domestication and the origin of high carotenoid orange carrot.</title>
        <authorList>
            <person name="Iorizzo M."/>
            <person name="Ellison S."/>
            <person name="Senalik D."/>
            <person name="Macko-Podgorni A."/>
            <person name="Grzebelus D."/>
            <person name="Bostan H."/>
            <person name="Rolling W."/>
            <person name="Curaba J."/>
            <person name="Simon P."/>
        </authorList>
    </citation>
    <scope>NUCLEOTIDE SEQUENCE</scope>
    <source>
        <tissue evidence="2">Leaf</tissue>
    </source>
</reference>
<feature type="region of interest" description="Disordered" evidence="1">
    <location>
        <begin position="59"/>
        <end position="78"/>
    </location>
</feature>
<gene>
    <name evidence="2" type="ORF">DCAR_0727048</name>
</gene>
<organism evidence="2 3">
    <name type="scientific">Daucus carota subsp. sativus</name>
    <name type="common">Carrot</name>
    <dbReference type="NCBI Taxonomy" id="79200"/>
    <lineage>
        <taxon>Eukaryota</taxon>
        <taxon>Viridiplantae</taxon>
        <taxon>Streptophyta</taxon>
        <taxon>Embryophyta</taxon>
        <taxon>Tracheophyta</taxon>
        <taxon>Spermatophyta</taxon>
        <taxon>Magnoliopsida</taxon>
        <taxon>eudicotyledons</taxon>
        <taxon>Gunneridae</taxon>
        <taxon>Pentapetalae</taxon>
        <taxon>asterids</taxon>
        <taxon>campanulids</taxon>
        <taxon>Apiales</taxon>
        <taxon>Apiaceae</taxon>
        <taxon>Apioideae</taxon>
        <taxon>Scandiceae</taxon>
        <taxon>Daucinae</taxon>
        <taxon>Daucus</taxon>
        <taxon>Daucus sect. Daucus</taxon>
    </lineage>
</organism>
<proteinExistence type="predicted"/>
<dbReference type="PANTHER" id="PTHR34780:SF2">
    <property type="entry name" value="GENOME ASSEMBLY, CHROMOSOME: A02"/>
    <property type="match status" value="1"/>
</dbReference>
<evidence type="ECO:0000313" key="2">
    <source>
        <dbReference type="EMBL" id="WOH07615.1"/>
    </source>
</evidence>
<dbReference type="KEGG" id="dcr:108195548"/>
<dbReference type="AlphaFoldDB" id="A0AAF0XGW7"/>
<name>A0AAF0XGW7_DAUCS</name>